<dbReference type="EMBL" id="JAVDBT010000006">
    <property type="protein sequence ID" value="MDQ2066307.1"/>
    <property type="molecule type" value="Genomic_DNA"/>
</dbReference>
<evidence type="ECO:0000256" key="1">
    <source>
        <dbReference type="ARBA" id="ARBA00022679"/>
    </source>
</evidence>
<gene>
    <name evidence="4" type="ORF">Q9295_07980</name>
</gene>
<dbReference type="SUPFAM" id="SSF55729">
    <property type="entry name" value="Acyl-CoA N-acyltransferases (Nat)"/>
    <property type="match status" value="1"/>
</dbReference>
<keyword evidence="5" id="KW-1185">Reference proteome</keyword>
<dbReference type="Pfam" id="PF00583">
    <property type="entry name" value="Acetyltransf_1"/>
    <property type="match status" value="1"/>
</dbReference>
<evidence type="ECO:0000256" key="2">
    <source>
        <dbReference type="ARBA" id="ARBA00023315"/>
    </source>
</evidence>
<dbReference type="PROSITE" id="PS51186">
    <property type="entry name" value="GNAT"/>
    <property type="match status" value="1"/>
</dbReference>
<protein>
    <submittedName>
        <fullName evidence="4">GNAT family N-acetyltransferase</fullName>
        <ecNumber evidence="4">2.3.1.-</ecNumber>
    </submittedName>
</protein>
<evidence type="ECO:0000313" key="4">
    <source>
        <dbReference type="EMBL" id="MDQ2066307.1"/>
    </source>
</evidence>
<name>A0ABU0VX18_9RHOB</name>
<proteinExistence type="predicted"/>
<dbReference type="Proteomes" id="UP001239680">
    <property type="component" value="Unassembled WGS sequence"/>
</dbReference>
<dbReference type="Gene3D" id="3.40.630.30">
    <property type="match status" value="1"/>
</dbReference>
<dbReference type="EC" id="2.3.1.-" evidence="4"/>
<accession>A0ABU0VX18</accession>
<organism evidence="4 5">
    <name type="scientific">Pseudogemmobacter lacusdianii</name>
    <dbReference type="NCBI Taxonomy" id="3069608"/>
    <lineage>
        <taxon>Bacteria</taxon>
        <taxon>Pseudomonadati</taxon>
        <taxon>Pseudomonadota</taxon>
        <taxon>Alphaproteobacteria</taxon>
        <taxon>Rhodobacterales</taxon>
        <taxon>Paracoccaceae</taxon>
        <taxon>Pseudogemmobacter</taxon>
    </lineage>
</organism>
<evidence type="ECO:0000313" key="5">
    <source>
        <dbReference type="Proteomes" id="UP001239680"/>
    </source>
</evidence>
<dbReference type="InterPro" id="IPR016181">
    <property type="entry name" value="Acyl_CoA_acyltransferase"/>
</dbReference>
<dbReference type="PANTHER" id="PTHR43420">
    <property type="entry name" value="ACETYLTRANSFERASE"/>
    <property type="match status" value="1"/>
</dbReference>
<reference evidence="4 5" key="1">
    <citation type="submission" date="2023-08" db="EMBL/GenBank/DDBJ databases">
        <title>Characterization of two Paracoccaceae strains isolated from Phycosphere and proposal of Xinfangfangia lacusdiani sp. nov.</title>
        <authorList>
            <person name="Deng Y."/>
            <person name="Zhang Y.Q."/>
        </authorList>
    </citation>
    <scope>NUCLEOTIDE SEQUENCE [LARGE SCALE GENOMIC DNA]</scope>
    <source>
        <strain evidence="4 5">CPCC 101601</strain>
    </source>
</reference>
<comment type="caution">
    <text evidence="4">The sequence shown here is derived from an EMBL/GenBank/DDBJ whole genome shotgun (WGS) entry which is preliminary data.</text>
</comment>
<feature type="domain" description="N-acetyltransferase" evidence="3">
    <location>
        <begin position="37"/>
        <end position="193"/>
    </location>
</feature>
<dbReference type="InterPro" id="IPR000182">
    <property type="entry name" value="GNAT_dom"/>
</dbReference>
<keyword evidence="2 4" id="KW-0012">Acyltransferase</keyword>
<dbReference type="GO" id="GO:0016746">
    <property type="term" value="F:acyltransferase activity"/>
    <property type="evidence" value="ECO:0007669"/>
    <property type="project" value="UniProtKB-KW"/>
</dbReference>
<evidence type="ECO:0000259" key="3">
    <source>
        <dbReference type="PROSITE" id="PS51186"/>
    </source>
</evidence>
<keyword evidence="1 4" id="KW-0808">Transferase</keyword>
<dbReference type="InterPro" id="IPR050680">
    <property type="entry name" value="YpeA/RimI_acetyltransf"/>
</dbReference>
<sequence length="193" mass="21097">MIQITKGFPEDQRATVAALYWEAFGGKLGKVFGPDARALRYITQIMRPDHCCVAIDPSGRVLGVAGFKTPEGGFVNGTSAQMQAVYGWFGARWRGFALWLLAHEVDNENFLIDGIAVTRAARGQGIGTALLEALCQEGQARGYASIRLEVIDSNWRAKALYERQGFVVGRTDRLGLLGLVFGFKAATTMLRPL</sequence>
<dbReference type="RefSeq" id="WP_306680006.1">
    <property type="nucleotide sequence ID" value="NZ_JAVDBT010000006.1"/>
</dbReference>
<dbReference type="CDD" id="cd04301">
    <property type="entry name" value="NAT_SF"/>
    <property type="match status" value="1"/>
</dbReference>